<dbReference type="OMA" id="AVWWFLR"/>
<evidence type="ECO:0000259" key="4">
    <source>
        <dbReference type="Pfam" id="PF24588"/>
    </source>
</evidence>
<sequence>MAGDDPFAFLETQQPPKPLEQSKSIRKLNWGSQKFAEKFAERSAEKSTTEKSTDKSTDQRTKWREKLFSKDRDAKHAAETERQLNDFLGTNGPRPPPEAPTLPAIDFGTSPSQSQVLSTTPPSPKKNVAPAASQDTATASPPKKRRPKGLRVAFSDRKPDVIGEGGDESEDPTITISQNKARRPSQPDESQQIESYENLEHRRPTLPNLQLDTSFAGGDDSLSGGGKSEKDPSWKPLLLSPQDQDLLMAFNAGERGSRLSLRASSDTNSFAKRVQARMQAEEGLALHNRVDDEPVSPTTETVENEGLPKQLQPQEPPPTRPSFTSQRSQLSQQSLAVDDGISSSLSLRTSPVPAVHEQAKMLRQEFSAELQSPGSSASSISPPPDEQKMAAGIPTELPRPPSSRDTTESPRPTVAAAPRSAKMTLRSVANAMGDNAYQDFTTHVEKYTSLYHLAAESVKPLMETSFPEWVRASTWWFLKGRSGLETAVRSGLSPVKSVAEQAVVDLGKAWWICTDIVPNHPEITRYGKMSMDALAAVISTTGDQRLATLVNLHQKVINHLRALTVSMKRNQILTTMETQPNTNGHAIDSTIWLRYPFFAPDVAAAFSGSNRRSMLIDSTSHLASTPDMMLLGDTSRFFSYGTMFVEVSLAGDEDYDSPQYAIQCILSIKRDRNDWYVLGAISSQTELVNILIQSDRKNGPTWDDVRWHVKTRTMTVKLRRGFELNVAFEEKDFKMIWNIVQYTLKTEASLQPEAGETKIFHDTLKVFQYMDSGTPKAFPPEPSPLCRMALFEKTVTVTEGTGSRKAHRGFRLAVVTNPQTKTLSSVRHTLGYGAPIVFGYLRGENGAPALLLNLKEDSRARSLVLTFDRIEQRTLMHSLLLGMLANEKETTSANLPIRSYTIDQPGDSVIGTRDVSHVKFNAGSVSVINLEPDFIDHNYPPNVLSENLRVLVSTDWGTITDRINIGPGEMKIGLDTNFDTALYMYRAQQEDMTVSIAENLVEKELPDRLTQFLEAAKTKPMIRRYEFSSLETLHAFQEIITGYRVVYDGMAVSFAISRRRMVVPIHKKWEASSVRLQLVRQNKTVQLLAFFGNDFSHGKCMNFVLKGTDTYESANRSGKIGVRIVDAKFALPKREEEEASRFVCLDMPEYPSEHDDITISFESEQERTKFHSALPGVMRAPARMASMRR</sequence>
<feature type="region of interest" description="Disordered" evidence="1">
    <location>
        <begin position="366"/>
        <end position="421"/>
    </location>
</feature>
<feature type="domain" description="DUF7613" evidence="4">
    <location>
        <begin position="887"/>
        <end position="1041"/>
    </location>
</feature>
<dbReference type="AlphaFoldDB" id="A0A0U1M7L8"/>
<dbReference type="Pfam" id="PF24587">
    <property type="entry name" value="DUF7612"/>
    <property type="match status" value="1"/>
</dbReference>
<evidence type="ECO:0000256" key="1">
    <source>
        <dbReference type="SAM" id="MobiDB-lite"/>
    </source>
</evidence>
<dbReference type="STRING" id="28573.A0A0U1M7L8"/>
<accession>A0A0U1M7L8</accession>
<feature type="domain" description="DUF7611" evidence="2">
    <location>
        <begin position="595"/>
        <end position="750"/>
    </location>
</feature>
<protein>
    <submittedName>
        <fullName evidence="6">Protein stoned-B</fullName>
    </submittedName>
</protein>
<organism evidence="6 7">
    <name type="scientific">Talaromyces islandicus</name>
    <name type="common">Penicillium islandicum</name>
    <dbReference type="NCBI Taxonomy" id="28573"/>
    <lineage>
        <taxon>Eukaryota</taxon>
        <taxon>Fungi</taxon>
        <taxon>Dikarya</taxon>
        <taxon>Ascomycota</taxon>
        <taxon>Pezizomycotina</taxon>
        <taxon>Eurotiomycetes</taxon>
        <taxon>Eurotiomycetidae</taxon>
        <taxon>Eurotiales</taxon>
        <taxon>Trichocomaceae</taxon>
        <taxon>Talaromyces</taxon>
        <taxon>Talaromyces sect. Islandici</taxon>
    </lineage>
</organism>
<reference evidence="6 7" key="1">
    <citation type="submission" date="2015-04" db="EMBL/GenBank/DDBJ databases">
        <authorList>
            <person name="Syromyatnikov M.Y."/>
            <person name="Popov V.N."/>
        </authorList>
    </citation>
    <scope>NUCLEOTIDE SEQUENCE [LARGE SCALE GENOMIC DNA]</scope>
    <source>
        <strain evidence="6">WF-38-12</strain>
    </source>
</reference>
<name>A0A0U1M7L8_TALIS</name>
<evidence type="ECO:0000313" key="6">
    <source>
        <dbReference type="EMBL" id="CRG91567.1"/>
    </source>
</evidence>
<dbReference type="InterPro" id="IPR056030">
    <property type="entry name" value="DUF7611"/>
</dbReference>
<dbReference type="InterPro" id="IPR056032">
    <property type="entry name" value="DUF7613"/>
</dbReference>
<feature type="region of interest" description="Disordered" evidence="1">
    <location>
        <begin position="39"/>
        <end position="240"/>
    </location>
</feature>
<dbReference type="OrthoDB" id="4356615at2759"/>
<evidence type="ECO:0000259" key="5">
    <source>
        <dbReference type="Pfam" id="PF24589"/>
    </source>
</evidence>
<dbReference type="EMBL" id="CVMT01000010">
    <property type="protein sequence ID" value="CRG91567.1"/>
    <property type="molecule type" value="Genomic_DNA"/>
</dbReference>
<feature type="compositionally biased region" description="Low complexity" evidence="1">
    <location>
        <begin position="325"/>
        <end position="335"/>
    </location>
</feature>
<dbReference type="Pfam" id="PF24586">
    <property type="entry name" value="DUF7611"/>
    <property type="match status" value="1"/>
</dbReference>
<feature type="compositionally biased region" description="Basic and acidic residues" evidence="1">
    <location>
        <begin position="39"/>
        <end position="84"/>
    </location>
</feature>
<evidence type="ECO:0000259" key="2">
    <source>
        <dbReference type="Pfam" id="PF24586"/>
    </source>
</evidence>
<dbReference type="Pfam" id="PF24588">
    <property type="entry name" value="DUF7613"/>
    <property type="match status" value="1"/>
</dbReference>
<dbReference type="InterPro" id="IPR056031">
    <property type="entry name" value="DUF7612"/>
</dbReference>
<proteinExistence type="predicted"/>
<gene>
    <name evidence="6" type="ORF">PISL3812_08617</name>
</gene>
<evidence type="ECO:0000313" key="7">
    <source>
        <dbReference type="Proteomes" id="UP000054383"/>
    </source>
</evidence>
<feature type="domain" description="DUF7614" evidence="5">
    <location>
        <begin position="1047"/>
        <end position="1175"/>
    </location>
</feature>
<keyword evidence="7" id="KW-1185">Reference proteome</keyword>
<feature type="domain" description="DUF7612" evidence="3">
    <location>
        <begin position="752"/>
        <end position="883"/>
    </location>
</feature>
<feature type="region of interest" description="Disordered" evidence="1">
    <location>
        <begin position="281"/>
        <end position="337"/>
    </location>
</feature>
<dbReference type="Pfam" id="PF24589">
    <property type="entry name" value="DUF7614"/>
    <property type="match status" value="1"/>
</dbReference>
<feature type="compositionally biased region" description="Polar residues" evidence="1">
    <location>
        <begin position="109"/>
        <end position="120"/>
    </location>
</feature>
<evidence type="ECO:0000259" key="3">
    <source>
        <dbReference type="Pfam" id="PF24587"/>
    </source>
</evidence>
<feature type="region of interest" description="Disordered" evidence="1">
    <location>
        <begin position="1"/>
        <end position="26"/>
    </location>
</feature>
<dbReference type="InterPro" id="IPR056033">
    <property type="entry name" value="DUF7614"/>
</dbReference>
<dbReference type="Proteomes" id="UP000054383">
    <property type="component" value="Unassembled WGS sequence"/>
</dbReference>